<dbReference type="GO" id="GO:0003700">
    <property type="term" value="F:DNA-binding transcription factor activity"/>
    <property type="evidence" value="ECO:0007669"/>
    <property type="project" value="TreeGrafter"/>
</dbReference>
<dbReference type="Pfam" id="PF02082">
    <property type="entry name" value="Rrf2"/>
    <property type="match status" value="1"/>
</dbReference>
<evidence type="ECO:0008006" key="2">
    <source>
        <dbReference type="Google" id="ProtNLM"/>
    </source>
</evidence>
<gene>
    <name evidence="1" type="ORF">MNBD_ALPHA08-1699</name>
</gene>
<dbReference type="InterPro" id="IPR036390">
    <property type="entry name" value="WH_DNA-bd_sf"/>
</dbReference>
<evidence type="ECO:0000313" key="1">
    <source>
        <dbReference type="EMBL" id="VAV89897.1"/>
    </source>
</evidence>
<dbReference type="GO" id="GO:0005829">
    <property type="term" value="C:cytosol"/>
    <property type="evidence" value="ECO:0007669"/>
    <property type="project" value="TreeGrafter"/>
</dbReference>
<sequence length="149" mass="16194">MKLQISSRLAIFALIELAADPKRQVSVSEIGQKYNVSTHHLAKVMHTLGRAGLVRSIRGVGGGYSFSGNARRTTLLDVIILFEDIAPNECAPENAKTATSAEWALCQVLFEIDDIARATLGSITISTMLKQIGRRQAALITSKVKSRVE</sequence>
<dbReference type="InterPro" id="IPR030489">
    <property type="entry name" value="TR_Rrf2-type_CS"/>
</dbReference>
<dbReference type="InterPro" id="IPR000944">
    <property type="entry name" value="Tscrpt_reg_Rrf2"/>
</dbReference>
<accession>A0A3B0RE05</accession>
<reference evidence="1" key="1">
    <citation type="submission" date="2018-06" db="EMBL/GenBank/DDBJ databases">
        <authorList>
            <person name="Zhirakovskaya E."/>
        </authorList>
    </citation>
    <scope>NUCLEOTIDE SEQUENCE</scope>
</reference>
<dbReference type="AlphaFoldDB" id="A0A3B0RE05"/>
<dbReference type="SUPFAM" id="SSF46785">
    <property type="entry name" value="Winged helix' DNA-binding domain"/>
    <property type="match status" value="1"/>
</dbReference>
<dbReference type="PANTHER" id="PTHR33221">
    <property type="entry name" value="WINGED HELIX-TURN-HELIX TRANSCRIPTIONAL REGULATOR, RRF2 FAMILY"/>
    <property type="match status" value="1"/>
</dbReference>
<dbReference type="PROSITE" id="PS51197">
    <property type="entry name" value="HTH_RRF2_2"/>
    <property type="match status" value="1"/>
</dbReference>
<dbReference type="InterPro" id="IPR036388">
    <property type="entry name" value="WH-like_DNA-bd_sf"/>
</dbReference>
<protein>
    <recommendedName>
        <fullName evidence="2">Rrf2 family transcriptional regulator</fullName>
    </recommendedName>
</protein>
<dbReference type="EMBL" id="UOEC01000069">
    <property type="protein sequence ID" value="VAV89897.1"/>
    <property type="molecule type" value="Genomic_DNA"/>
</dbReference>
<name>A0A3B0RE05_9ZZZZ</name>
<dbReference type="Gene3D" id="1.10.10.10">
    <property type="entry name" value="Winged helix-like DNA-binding domain superfamily/Winged helix DNA-binding domain"/>
    <property type="match status" value="1"/>
</dbReference>
<organism evidence="1">
    <name type="scientific">hydrothermal vent metagenome</name>
    <dbReference type="NCBI Taxonomy" id="652676"/>
    <lineage>
        <taxon>unclassified sequences</taxon>
        <taxon>metagenomes</taxon>
        <taxon>ecological metagenomes</taxon>
    </lineage>
</organism>
<dbReference type="PROSITE" id="PS01332">
    <property type="entry name" value="HTH_RRF2_1"/>
    <property type="match status" value="1"/>
</dbReference>
<proteinExistence type="predicted"/>
<dbReference type="NCBIfam" id="TIGR00738">
    <property type="entry name" value="rrf2_super"/>
    <property type="match status" value="1"/>
</dbReference>
<dbReference type="PANTHER" id="PTHR33221:SF15">
    <property type="entry name" value="HTH-TYPE TRANSCRIPTIONAL REGULATOR YWGB-RELATED"/>
    <property type="match status" value="1"/>
</dbReference>